<keyword evidence="5" id="KW-0963">Cytoplasm</keyword>
<organism evidence="10 11">
    <name type="scientific">Rhizodiscina lignyota</name>
    <dbReference type="NCBI Taxonomy" id="1504668"/>
    <lineage>
        <taxon>Eukaryota</taxon>
        <taxon>Fungi</taxon>
        <taxon>Dikarya</taxon>
        <taxon>Ascomycota</taxon>
        <taxon>Pezizomycotina</taxon>
        <taxon>Dothideomycetes</taxon>
        <taxon>Pleosporomycetidae</taxon>
        <taxon>Aulographales</taxon>
        <taxon>Rhizodiscinaceae</taxon>
        <taxon>Rhizodiscina</taxon>
    </lineage>
</organism>
<dbReference type="PANTHER" id="PTHR10758:SF1">
    <property type="entry name" value="COP9 SIGNALOSOME COMPLEX SUBUNIT 3"/>
    <property type="match status" value="1"/>
</dbReference>
<comment type="subcellular location">
    <subcellularLocation>
        <location evidence="2">Cytoplasm</location>
    </subcellularLocation>
    <subcellularLocation>
        <location evidence="1">Nucleus</location>
    </subcellularLocation>
</comment>
<gene>
    <name evidence="10" type="ORF">NA57DRAFT_34602</name>
</gene>
<evidence type="ECO:0000313" key="11">
    <source>
        <dbReference type="Proteomes" id="UP000799772"/>
    </source>
</evidence>
<reference evidence="10" key="1">
    <citation type="journal article" date="2020" name="Stud. Mycol.">
        <title>101 Dothideomycetes genomes: a test case for predicting lifestyles and emergence of pathogens.</title>
        <authorList>
            <person name="Haridas S."/>
            <person name="Albert R."/>
            <person name="Binder M."/>
            <person name="Bloem J."/>
            <person name="Labutti K."/>
            <person name="Salamov A."/>
            <person name="Andreopoulos B."/>
            <person name="Baker S."/>
            <person name="Barry K."/>
            <person name="Bills G."/>
            <person name="Bluhm B."/>
            <person name="Cannon C."/>
            <person name="Castanera R."/>
            <person name="Culley D."/>
            <person name="Daum C."/>
            <person name="Ezra D."/>
            <person name="Gonzalez J."/>
            <person name="Henrissat B."/>
            <person name="Kuo A."/>
            <person name="Liang C."/>
            <person name="Lipzen A."/>
            <person name="Lutzoni F."/>
            <person name="Magnuson J."/>
            <person name="Mondo S."/>
            <person name="Nolan M."/>
            <person name="Ohm R."/>
            <person name="Pangilinan J."/>
            <person name="Park H.-J."/>
            <person name="Ramirez L."/>
            <person name="Alfaro M."/>
            <person name="Sun H."/>
            <person name="Tritt A."/>
            <person name="Yoshinaga Y."/>
            <person name="Zwiers L.-H."/>
            <person name="Turgeon B."/>
            <person name="Goodwin S."/>
            <person name="Spatafora J."/>
            <person name="Crous P."/>
            <person name="Grigoriev I."/>
        </authorList>
    </citation>
    <scope>NUCLEOTIDE SEQUENCE</scope>
    <source>
        <strain evidence="10">CBS 133067</strain>
    </source>
</reference>
<keyword evidence="7" id="KW-0539">Nucleus</keyword>
<dbReference type="GO" id="GO:0006511">
    <property type="term" value="P:ubiquitin-dependent protein catabolic process"/>
    <property type="evidence" value="ECO:0007669"/>
    <property type="project" value="TreeGrafter"/>
</dbReference>
<dbReference type="AlphaFoldDB" id="A0A9P4IIG4"/>
<dbReference type="GO" id="GO:0005737">
    <property type="term" value="C:cytoplasm"/>
    <property type="evidence" value="ECO:0007669"/>
    <property type="project" value="UniProtKB-SubCell"/>
</dbReference>
<evidence type="ECO:0000256" key="7">
    <source>
        <dbReference type="ARBA" id="ARBA00023242"/>
    </source>
</evidence>
<evidence type="ECO:0000256" key="6">
    <source>
        <dbReference type="ARBA" id="ARBA00022790"/>
    </source>
</evidence>
<dbReference type="InterPro" id="IPR050756">
    <property type="entry name" value="CSN3"/>
</dbReference>
<dbReference type="EMBL" id="ML978123">
    <property type="protein sequence ID" value="KAF2102246.1"/>
    <property type="molecule type" value="Genomic_DNA"/>
</dbReference>
<evidence type="ECO:0000256" key="8">
    <source>
        <dbReference type="SAM" id="MobiDB-lite"/>
    </source>
</evidence>
<keyword evidence="11" id="KW-1185">Reference proteome</keyword>
<comment type="caution">
    <text evidence="10">The sequence shown here is derived from an EMBL/GenBank/DDBJ whole genome shotgun (WGS) entry which is preliminary data.</text>
</comment>
<proteinExistence type="inferred from homology"/>
<feature type="domain" description="PCI" evidence="9">
    <location>
        <begin position="242"/>
        <end position="411"/>
    </location>
</feature>
<name>A0A9P4IIG4_9PEZI</name>
<protein>
    <recommendedName>
        <fullName evidence="4">COP9 signalosome complex subunit 3</fullName>
    </recommendedName>
</protein>
<dbReference type="Pfam" id="PF01399">
    <property type="entry name" value="PCI"/>
    <property type="match status" value="1"/>
</dbReference>
<dbReference type="Pfam" id="PF22788">
    <property type="entry name" value="COP9_hel_rpt"/>
    <property type="match status" value="1"/>
</dbReference>
<sequence>MADTAQLFFSFPPNEPLADEVYDEEITAFLQKLDKISAKEYTKAGGGTDSCLLNHLNPAVQTLPYLKVLIAYIAPVEKFSKVPDGIPQYLRPDGAMWAQLVEFLGKYDPIQIRYVGKDWRRLLAFVYRVAAGFDMPVLAIHPFRSALLRLDPEGGVLTTHHLTFLRLCMASQAYGEALPILSNIIHSFPPKDASNIDAPYLCSNHAVSGAFINEKSGFTDLVSIEQVQEYFLLGGMAYIALQMWEDAQIFLEHVLVTPTQNVATGMMVEAYRKWLLVGCLATGQVPKPSKLINQGAIKDLKASSPHYTSLADIFVSENAPRLAAEVSEGAQLWIDDGNAGLVHMLPIHLQRFFVAKLEKTYSAIPVSMVANMLGLPADQAQPYLQELISQGHLNAIIESSSGDPILRFFMDPAAGPKAKSEADHLADMYKQAERLKVLSEYVRDADNKLELTKEYILKQLAAEQEKRTQASLEASGTFSVLGSGAMDVGHDRPELFEGMSGMPGGEDEADEDLMEAM</sequence>
<evidence type="ECO:0000256" key="3">
    <source>
        <dbReference type="ARBA" id="ARBA00007084"/>
    </source>
</evidence>
<dbReference type="Proteomes" id="UP000799772">
    <property type="component" value="Unassembled WGS sequence"/>
</dbReference>
<feature type="region of interest" description="Disordered" evidence="8">
    <location>
        <begin position="495"/>
        <end position="517"/>
    </location>
</feature>
<keyword evidence="6" id="KW-0736">Signalosome</keyword>
<evidence type="ECO:0000256" key="1">
    <source>
        <dbReference type="ARBA" id="ARBA00004123"/>
    </source>
</evidence>
<dbReference type="InterPro" id="IPR036390">
    <property type="entry name" value="WH_DNA-bd_sf"/>
</dbReference>
<evidence type="ECO:0000313" key="10">
    <source>
        <dbReference type="EMBL" id="KAF2102246.1"/>
    </source>
</evidence>
<dbReference type="SUPFAM" id="SSF46785">
    <property type="entry name" value="Winged helix' DNA-binding domain"/>
    <property type="match status" value="1"/>
</dbReference>
<evidence type="ECO:0000256" key="4">
    <source>
        <dbReference type="ARBA" id="ARBA00014878"/>
    </source>
</evidence>
<dbReference type="GO" id="GO:0008180">
    <property type="term" value="C:COP9 signalosome"/>
    <property type="evidence" value="ECO:0007669"/>
    <property type="project" value="UniProtKB-KW"/>
</dbReference>
<feature type="compositionally biased region" description="Acidic residues" evidence="8">
    <location>
        <begin position="505"/>
        <end position="517"/>
    </location>
</feature>
<evidence type="ECO:0000256" key="2">
    <source>
        <dbReference type="ARBA" id="ARBA00004496"/>
    </source>
</evidence>
<dbReference type="PANTHER" id="PTHR10758">
    <property type="entry name" value="26S PROTEASOME NON-ATPASE REGULATORY SUBUNIT 3/COP9 SIGNALOSOME COMPLEX SUBUNIT 3"/>
    <property type="match status" value="1"/>
</dbReference>
<evidence type="ECO:0000259" key="9">
    <source>
        <dbReference type="PROSITE" id="PS50250"/>
    </source>
</evidence>
<comment type="similarity">
    <text evidence="3">Belongs to the CSN3 family.</text>
</comment>
<dbReference type="InterPro" id="IPR000717">
    <property type="entry name" value="PCI_dom"/>
</dbReference>
<dbReference type="OrthoDB" id="29061at2759"/>
<evidence type="ECO:0000256" key="5">
    <source>
        <dbReference type="ARBA" id="ARBA00022490"/>
    </source>
</evidence>
<dbReference type="InterPro" id="IPR055089">
    <property type="entry name" value="COP9_N"/>
</dbReference>
<dbReference type="PROSITE" id="PS50250">
    <property type="entry name" value="PCI"/>
    <property type="match status" value="1"/>
</dbReference>
<accession>A0A9P4IIG4</accession>